<keyword evidence="12" id="KW-0010">Activator</keyword>
<dbReference type="Gene3D" id="1.25.40.20">
    <property type="entry name" value="Ankyrin repeat-containing domain"/>
    <property type="match status" value="1"/>
</dbReference>
<dbReference type="Pfam" id="PF03859">
    <property type="entry name" value="CG-1"/>
    <property type="match status" value="1"/>
</dbReference>
<keyword evidence="9 15" id="KW-0040">ANK repeat</keyword>
<keyword evidence="3" id="KW-0597">Phosphoprotein</keyword>
<keyword evidence="4" id="KW-0677">Repeat</keyword>
<dbReference type="PANTHER" id="PTHR23335">
    <property type="entry name" value="CALMODULIN-BINDING TRANSCRIPTION ACTIVATOR CAMTA"/>
    <property type="match status" value="1"/>
</dbReference>
<dbReference type="Proteomes" id="UP000187406">
    <property type="component" value="Unassembled WGS sequence"/>
</dbReference>
<dbReference type="GO" id="GO:0003690">
    <property type="term" value="F:double-stranded DNA binding"/>
    <property type="evidence" value="ECO:0007669"/>
    <property type="project" value="TreeGrafter"/>
</dbReference>
<dbReference type="InterPro" id="IPR014756">
    <property type="entry name" value="Ig_E-set"/>
</dbReference>
<evidence type="ECO:0000256" key="13">
    <source>
        <dbReference type="ARBA" id="ARBA00023163"/>
    </source>
</evidence>
<dbReference type="PROSITE" id="PS51437">
    <property type="entry name" value="CG_1"/>
    <property type="match status" value="1"/>
</dbReference>
<dbReference type="SMART" id="SM01076">
    <property type="entry name" value="CG-1"/>
    <property type="match status" value="1"/>
</dbReference>
<evidence type="ECO:0000313" key="18">
    <source>
        <dbReference type="EMBL" id="GAV71635.1"/>
    </source>
</evidence>
<evidence type="ECO:0000256" key="10">
    <source>
        <dbReference type="ARBA" id="ARBA00023054"/>
    </source>
</evidence>
<feature type="region of interest" description="Disordered" evidence="16">
    <location>
        <begin position="149"/>
        <end position="168"/>
    </location>
</feature>
<comment type="subcellular location">
    <subcellularLocation>
        <location evidence="1">Nucleus</location>
    </subcellularLocation>
</comment>
<gene>
    <name evidence="18" type="ORF">CFOL_v3_15125</name>
</gene>
<feature type="repeat" description="ANK" evidence="15">
    <location>
        <begin position="677"/>
        <end position="709"/>
    </location>
</feature>
<dbReference type="GO" id="GO:0003712">
    <property type="term" value="F:transcription coregulator activity"/>
    <property type="evidence" value="ECO:0007669"/>
    <property type="project" value="TreeGrafter"/>
</dbReference>
<reference evidence="19" key="1">
    <citation type="submission" date="2016-04" db="EMBL/GenBank/DDBJ databases">
        <title>Cephalotus genome sequencing.</title>
        <authorList>
            <person name="Fukushima K."/>
            <person name="Hasebe M."/>
            <person name="Fang X."/>
        </authorList>
    </citation>
    <scope>NUCLEOTIDE SEQUENCE [LARGE SCALE GENOMIC DNA]</scope>
    <source>
        <strain evidence="19">cv. St1</strain>
    </source>
</reference>
<dbReference type="AlphaFoldDB" id="A0A1Q3BUH8"/>
<dbReference type="InterPro" id="IPR002909">
    <property type="entry name" value="IPT_dom"/>
</dbReference>
<keyword evidence="14" id="KW-0539">Nucleus</keyword>
<comment type="similarity">
    <text evidence="2">Belongs to the CAMTA family.</text>
</comment>
<dbReference type="InterPro" id="IPR005559">
    <property type="entry name" value="CG-1_dom"/>
</dbReference>
<dbReference type="STRING" id="3775.A0A1Q3BUH8"/>
<dbReference type="FunFam" id="2.60.40.10:FF:000314">
    <property type="entry name" value="Calmodulin-binding transcription activator 2"/>
    <property type="match status" value="1"/>
</dbReference>
<dbReference type="OrthoDB" id="407555at2759"/>
<dbReference type="SUPFAM" id="SSF81296">
    <property type="entry name" value="E set domains"/>
    <property type="match status" value="1"/>
</dbReference>
<keyword evidence="10" id="KW-0175">Coiled coil</keyword>
<dbReference type="SMART" id="SM00015">
    <property type="entry name" value="IQ"/>
    <property type="match status" value="2"/>
</dbReference>
<evidence type="ECO:0000256" key="2">
    <source>
        <dbReference type="ARBA" id="ARBA00008267"/>
    </source>
</evidence>
<feature type="compositionally biased region" description="Polar residues" evidence="16">
    <location>
        <begin position="151"/>
        <end position="168"/>
    </location>
</feature>
<evidence type="ECO:0000256" key="4">
    <source>
        <dbReference type="ARBA" id="ARBA00022737"/>
    </source>
</evidence>
<evidence type="ECO:0000256" key="8">
    <source>
        <dbReference type="ARBA" id="ARBA00023016"/>
    </source>
</evidence>
<evidence type="ECO:0000256" key="14">
    <source>
        <dbReference type="ARBA" id="ARBA00023242"/>
    </source>
</evidence>
<feature type="region of interest" description="Disordered" evidence="16">
    <location>
        <begin position="189"/>
        <end position="216"/>
    </location>
</feature>
<dbReference type="PROSITE" id="PS50088">
    <property type="entry name" value="ANK_REPEAT"/>
    <property type="match status" value="1"/>
</dbReference>
<dbReference type="FunFam" id="1.20.5.190:FF:000003">
    <property type="entry name" value="Calmodulin-binding transcription activator 2"/>
    <property type="match status" value="1"/>
</dbReference>
<dbReference type="InterPro" id="IPR027417">
    <property type="entry name" value="P-loop_NTPase"/>
</dbReference>
<evidence type="ECO:0000256" key="1">
    <source>
        <dbReference type="ARBA" id="ARBA00004123"/>
    </source>
</evidence>
<proteinExistence type="inferred from homology"/>
<keyword evidence="8" id="KW-0346">Stress response</keyword>
<dbReference type="InterPro" id="IPR013783">
    <property type="entry name" value="Ig-like_fold"/>
</dbReference>
<dbReference type="Pfam" id="PF00612">
    <property type="entry name" value="IQ"/>
    <property type="match status" value="2"/>
</dbReference>
<evidence type="ECO:0000256" key="7">
    <source>
        <dbReference type="ARBA" id="ARBA00023015"/>
    </source>
</evidence>
<dbReference type="GO" id="GO:0009409">
    <property type="term" value="P:response to cold"/>
    <property type="evidence" value="ECO:0007669"/>
    <property type="project" value="UniProtKB-ARBA"/>
</dbReference>
<evidence type="ECO:0000256" key="3">
    <source>
        <dbReference type="ARBA" id="ARBA00022553"/>
    </source>
</evidence>
<dbReference type="InterPro" id="IPR002110">
    <property type="entry name" value="Ankyrin_rpt"/>
</dbReference>
<dbReference type="EMBL" id="BDDD01000931">
    <property type="protein sequence ID" value="GAV71635.1"/>
    <property type="molecule type" value="Genomic_DNA"/>
</dbReference>
<organism evidence="18 19">
    <name type="scientific">Cephalotus follicularis</name>
    <name type="common">Albany pitcher plant</name>
    <dbReference type="NCBI Taxonomy" id="3775"/>
    <lineage>
        <taxon>Eukaryota</taxon>
        <taxon>Viridiplantae</taxon>
        <taxon>Streptophyta</taxon>
        <taxon>Embryophyta</taxon>
        <taxon>Tracheophyta</taxon>
        <taxon>Spermatophyta</taxon>
        <taxon>Magnoliopsida</taxon>
        <taxon>eudicotyledons</taxon>
        <taxon>Gunneridae</taxon>
        <taxon>Pentapetalae</taxon>
        <taxon>rosids</taxon>
        <taxon>fabids</taxon>
        <taxon>Oxalidales</taxon>
        <taxon>Cephalotaceae</taxon>
        <taxon>Cephalotus</taxon>
    </lineage>
</organism>
<keyword evidence="11" id="KW-0238">DNA-binding</keyword>
<dbReference type="Gene3D" id="1.20.5.190">
    <property type="match status" value="1"/>
</dbReference>
<evidence type="ECO:0000256" key="15">
    <source>
        <dbReference type="PROSITE-ProRule" id="PRU00023"/>
    </source>
</evidence>
<dbReference type="SUPFAM" id="SSF52540">
    <property type="entry name" value="P-loop containing nucleoside triphosphate hydrolases"/>
    <property type="match status" value="1"/>
</dbReference>
<evidence type="ECO:0000256" key="9">
    <source>
        <dbReference type="ARBA" id="ARBA00023043"/>
    </source>
</evidence>
<evidence type="ECO:0000256" key="5">
    <source>
        <dbReference type="ARBA" id="ARBA00022837"/>
    </source>
</evidence>
<evidence type="ECO:0000313" key="19">
    <source>
        <dbReference type="Proteomes" id="UP000187406"/>
    </source>
</evidence>
<dbReference type="Gene3D" id="2.60.40.10">
    <property type="entry name" value="Immunoglobulins"/>
    <property type="match status" value="1"/>
</dbReference>
<keyword evidence="13" id="KW-0804">Transcription</keyword>
<evidence type="ECO:0000256" key="16">
    <source>
        <dbReference type="SAM" id="MobiDB-lite"/>
    </source>
</evidence>
<feature type="domain" description="CG-1" evidence="17">
    <location>
        <begin position="14"/>
        <end position="140"/>
    </location>
</feature>
<evidence type="ECO:0000256" key="12">
    <source>
        <dbReference type="ARBA" id="ARBA00023159"/>
    </source>
</evidence>
<dbReference type="GO" id="GO:0006357">
    <property type="term" value="P:regulation of transcription by RNA polymerase II"/>
    <property type="evidence" value="ECO:0007669"/>
    <property type="project" value="TreeGrafter"/>
</dbReference>
<dbReference type="GO" id="GO:0005516">
    <property type="term" value="F:calmodulin binding"/>
    <property type="evidence" value="ECO:0007669"/>
    <property type="project" value="UniProtKB-KW"/>
</dbReference>
<dbReference type="PROSITE" id="PS50096">
    <property type="entry name" value="IQ"/>
    <property type="match status" value="3"/>
</dbReference>
<keyword evidence="6" id="KW-0112">Calmodulin-binding</keyword>
<dbReference type="InterPro" id="IPR036770">
    <property type="entry name" value="Ankyrin_rpt-contain_sf"/>
</dbReference>
<accession>A0A1Q3BUH8</accession>
<protein>
    <submittedName>
        <fullName evidence="18">IQ domain-containing protein/CG-1 domain-containing protein/Ank_2 domain-containing protein</fullName>
    </submittedName>
</protein>
<evidence type="ECO:0000256" key="6">
    <source>
        <dbReference type="ARBA" id="ARBA00022860"/>
    </source>
</evidence>
<dbReference type="InParanoid" id="A0A1Q3BUH8"/>
<dbReference type="GO" id="GO:0005634">
    <property type="term" value="C:nucleus"/>
    <property type="evidence" value="ECO:0007669"/>
    <property type="project" value="UniProtKB-SubCell"/>
</dbReference>
<dbReference type="PANTHER" id="PTHR23335:SF0">
    <property type="entry name" value="CALMODULIN-BINDING TRANSCRIPTION ACTIVATOR 2-LIKE ISOFORM X1"/>
    <property type="match status" value="1"/>
</dbReference>
<sequence>MADNRYIPDRHLDLVQIINEARYRWLRPIEICYIIRNHQQLKLQTTPPNQPEAGTLFLFDRKSTRYFRKDGHRWRKKKDGKTIKEAHEKLKIGSVDALHCYYAHGENNENFQRRSYWMLEGQLEHIVFVHYRELKEGYKSGVSRLVADPGSQIQNPQTNSAQCITQNSPDSTVQTSYASCQNRIDYDGQTVSSEVDDVDSGDDPRASSAAQGSVSRDASLLPHEVAGFPDLSKDPPDSWLAGAKFGHGATSCLWSEVHSLSRNAFNVHDQKLFFEQPSGADFLTHKITDSRLDTDSKVPDFLTCIDRLITHPDVEVATSSQSVIQVPQENDFKFFRPQHQNYSHPLTVVDSVMQVVNKTKDGGVNNIESHELKKLDSFGRWMDKEIGGDCDDSFMASDSGTYWNTLGAENDDKEVSSLSRQLQLDIGSLGPSLSQEQLFSIRDFSPDWALSGVKTKVLIVGTFLGSKKLPNSTSWGCMFGEIEVPAEVLSDCAIRCQSPLHTPGSVPFYVTCRNRLACSEVRDFQYLEKPPEVTSPVVVRPISEEDVCLQIRLAKLISLGLERKWLNCFVEDCDGCKIKNVIYSLRADNEKDWEQVQGTSTSFKDDYRNSKDKLIQILLKDRLYEWLVCKVHEAGKGPQVLDVEGQGVIHLAAGLGYEWAMGPIVAAGVNINFRDARGRTGLHWASYFGREETVIALVRLGAYLGAVDDPTPVVPGGQTAADLASSRGHKGIAGYLAEAFLTSHLSLLTLNQNVMEKVAVTSASKKAAETLARGVLLLGGEVNDKLSPRGPIAAVEKSSHAAALIQDAFRVNAFRYRQQNESKDYISGVSLDLVALGSLNKVQKMSHFEDYLHSAALRIQRRYRGWKKRREFLKMRNRIVKIQALVRGHQVRNKYKKIVWSVSIMEKVILRWRRRGVGLRGFQAGKAISNVLSEVDKTDDYEFLRISREQKFAGVENALARVKSMARNPVARDQYMRLVKNFEDLKPDG</sequence>
<comment type="caution">
    <text evidence="18">The sequence shown here is derived from an EMBL/GenBank/DDBJ whole genome shotgun (WGS) entry which is preliminary data.</text>
</comment>
<dbReference type="InterPro" id="IPR000048">
    <property type="entry name" value="IQ_motif_EF-hand-BS"/>
</dbReference>
<keyword evidence="19" id="KW-1185">Reference proteome</keyword>
<evidence type="ECO:0000259" key="17">
    <source>
        <dbReference type="PROSITE" id="PS51437"/>
    </source>
</evidence>
<keyword evidence="7" id="KW-0805">Transcription regulation</keyword>
<evidence type="ECO:0000256" key="11">
    <source>
        <dbReference type="ARBA" id="ARBA00023125"/>
    </source>
</evidence>
<dbReference type="Pfam" id="PF01833">
    <property type="entry name" value="TIG"/>
    <property type="match status" value="1"/>
</dbReference>
<keyword evidence="5" id="KW-0106">Calcium</keyword>
<name>A0A1Q3BUH8_CEPFO</name>
<dbReference type="CDD" id="cd23767">
    <property type="entry name" value="IQCD"/>
    <property type="match status" value="1"/>
</dbReference>
<dbReference type="SUPFAM" id="SSF48403">
    <property type="entry name" value="Ankyrin repeat"/>
    <property type="match status" value="1"/>
</dbReference>
<dbReference type="PROSITE" id="PS50297">
    <property type="entry name" value="ANK_REP_REGION"/>
    <property type="match status" value="1"/>
</dbReference>